<name>R0LHQ4_ANAPL</name>
<reference evidence="3" key="1">
    <citation type="journal article" date="2013" name="Nat. Genet.">
        <title>The duck genome and transcriptome provide insight into an avian influenza virus reservoir species.</title>
        <authorList>
            <person name="Huang Y."/>
            <person name="Li Y."/>
            <person name="Burt D.W."/>
            <person name="Chen H."/>
            <person name="Zhang Y."/>
            <person name="Qian W."/>
            <person name="Kim H."/>
            <person name="Gan S."/>
            <person name="Zhao Y."/>
            <person name="Li J."/>
            <person name="Yi K."/>
            <person name="Feng H."/>
            <person name="Zhu P."/>
            <person name="Li B."/>
            <person name="Liu Q."/>
            <person name="Fairley S."/>
            <person name="Magor K.E."/>
            <person name="Du Z."/>
            <person name="Hu X."/>
            <person name="Goodman L."/>
            <person name="Tafer H."/>
            <person name="Vignal A."/>
            <person name="Lee T."/>
            <person name="Kim K.W."/>
            <person name="Sheng Z."/>
            <person name="An Y."/>
            <person name="Searle S."/>
            <person name="Herrero J."/>
            <person name="Groenen M.A."/>
            <person name="Crooijmans R.P."/>
            <person name="Faraut T."/>
            <person name="Cai Q."/>
            <person name="Webster R.G."/>
            <person name="Aldridge J.R."/>
            <person name="Warren W.C."/>
            <person name="Bartschat S."/>
            <person name="Kehr S."/>
            <person name="Marz M."/>
            <person name="Stadler P.F."/>
            <person name="Smith J."/>
            <person name="Kraus R.H."/>
            <person name="Zhao Y."/>
            <person name="Ren L."/>
            <person name="Fei J."/>
            <person name="Morisson M."/>
            <person name="Kaiser P."/>
            <person name="Griffin D.K."/>
            <person name="Rao M."/>
            <person name="Pitel F."/>
            <person name="Wang J."/>
            <person name="Li N."/>
        </authorList>
    </citation>
    <scope>NUCLEOTIDE SEQUENCE [LARGE SCALE GENOMIC DNA]</scope>
</reference>
<evidence type="ECO:0000256" key="1">
    <source>
        <dbReference type="SAM" id="MobiDB-lite"/>
    </source>
</evidence>
<feature type="region of interest" description="Disordered" evidence="1">
    <location>
        <begin position="1230"/>
        <end position="1259"/>
    </location>
</feature>
<proteinExistence type="predicted"/>
<gene>
    <name evidence="2" type="ORF">Anapl_04802</name>
</gene>
<evidence type="ECO:0000313" key="2">
    <source>
        <dbReference type="EMBL" id="EOB01175.1"/>
    </source>
</evidence>
<accession>R0LHQ4</accession>
<organism evidence="2 3">
    <name type="scientific">Anas platyrhynchos</name>
    <name type="common">Mallard</name>
    <name type="synonym">Anas boschas</name>
    <dbReference type="NCBI Taxonomy" id="8839"/>
    <lineage>
        <taxon>Eukaryota</taxon>
        <taxon>Metazoa</taxon>
        <taxon>Chordata</taxon>
        <taxon>Craniata</taxon>
        <taxon>Vertebrata</taxon>
        <taxon>Euteleostomi</taxon>
        <taxon>Archelosauria</taxon>
        <taxon>Archosauria</taxon>
        <taxon>Dinosauria</taxon>
        <taxon>Saurischia</taxon>
        <taxon>Theropoda</taxon>
        <taxon>Coelurosauria</taxon>
        <taxon>Aves</taxon>
        <taxon>Neognathae</taxon>
        <taxon>Galloanserae</taxon>
        <taxon>Anseriformes</taxon>
        <taxon>Anatidae</taxon>
        <taxon>Anatinae</taxon>
        <taxon>Anas</taxon>
    </lineage>
</organism>
<feature type="compositionally biased region" description="Low complexity" evidence="1">
    <location>
        <begin position="1285"/>
        <end position="1294"/>
    </location>
</feature>
<protein>
    <submittedName>
        <fullName evidence="2">Uncharacterized protein</fullName>
    </submittedName>
</protein>
<evidence type="ECO:0000313" key="3">
    <source>
        <dbReference type="Proteomes" id="UP000296049"/>
    </source>
</evidence>
<keyword evidence="3" id="KW-1185">Reference proteome</keyword>
<dbReference type="Proteomes" id="UP000296049">
    <property type="component" value="Unassembled WGS sequence"/>
</dbReference>
<sequence length="1698" mass="182690">MTDNHDSQDANILNIKPRLASGDSSSARLPLSGFKAGDHQLCASAAQLKGHGALCTHALRSGFAFCKGTSESHAFPENAGEASSEFQVKLCVFILRKLTLSMEQYRAAQVPEELENARSFVFPPSLPEQKATYRRITSLGRPESTRTEPAGSSGRIGRRRLPHGVASRGWVKAQAAGSSRGPVPQANAVGAQSPRLAPVSFHLEKAAADVNAGDLVLFRFPRVVFLPRPLDWQLVISPRLLVGSWHHEVVLSEPAIWVHSTDCGPLMKRVTQEAVILREHCPVHSFSTAVAHHLKQATFQQLAGKVLKKVCSKTSVGFSVREREREILNLGVLDECNTASVLFQPFGLTGLVLISFDFQHFGEPPVAHTVGRGTWCKLWRVFLGRRVTFCPLNVSQAVRQERRPPRHAPCTRSWCQGGLPRQRLLALEELPGVVPLPLESCHATVAAIRRPGPADTSQPAPLHVELLGDCTGIQAAQESRPRAKGEGERDPSPGVGSEEAFQSLWICAKQGCAPDAVPSGPLCLRLAVLGVQELAQGMAEEHDGDAGTAGPRCPASAIAAQGAKGWWDAPGGASSGSWSLVPSQPGVLSCFDLPDGAIERCHFKGCLLLMCNAPLRLTVQLISCLSAQIPSAPVISNTPKTFEDPDDVQRFPSNPHSRNNIARPITSELISRQPLPSWLTKCDRPVCKSLCRTGSPCSSLAADELCFSPFPFLLISSVPHQEGTASTPQCHRASDRKANHPRGITEQIQVQEAFPSTRVADNSSCKVTWTPIVLSQSLQNCREINLFFPALQCLPRERKSTVPQTLIVRIVNSTSLSLLNMSVNKISVVGLFWSKHRQVYGRQVTAGCLWCARHCQGPAQLGQALLGLRSSCQRPDALCGATVAGTSCTNTAVLIGEQSSTAASRDSDTALLKPNRAWSEMLTLLLSQGFGGDCGYNTSPVGSYEDPPYKKLVAKVESTLLWLHLEHFLAALGLLSSSGAAAGLVDISCVPAVGVMQHDLQRAGRQAAAIHSPSCSLLTTGMGIQFAAELLCLQRFGLAGSCRALFPSCSKRCLRPEQGLFPLSPPHKLQQPMLLLFVRGVFTATDGGPCGSTECAFPTRELMGTDKGCGVPWDARWLKTCQHQVVKTCGHQYFQRDSQAPFLTPLCTHSVAPNPALFALAVVRGKTRCCQPNPCTGAAKRLSERKEKPRNPGTGTARAGCPSEAFQHCLCATELLRSTEQSHPRLLLGKARGFAVPPRDTNQRGEGGAASQAPSSTQANPFALRKQSLPEFGCLCGAGARERTLSSLSSPSPLRESRNSLVPGSSRLSLTDTSCHLQISAGLTETILEPCQKGVSLAHHERVGSNVGLILPAIQANKSAVEELAAWHSATGSVACTSTLFKYTSKGEGNTGVSSKSWHAVALIIATLREIAFAFPKERNLKSTLLFMCMEHMRTELECPASRQPGKRHQFAGALVKAMGKNGVRPVYSVALTGRDVGLCHRFSNCVKAPAKPGETHSGPNGTLCCYYLWLADEEQGLSVGPLEVSLAPAQCSLRGRFWRSGDRLITLRCVPVHSPVACYVNEHHHCSIMRAGMVDGKRGQKRRSSPGARVVFPYADLTHPHVASLCAVLSELNLGRGRESVHRVKGEPNTVACGPDDDNTAWPCWGIFGGHDQSSVQCGQPKSSISVPLDARSIKTSLTFSACSSKICIPLFAVTPD</sequence>
<feature type="region of interest" description="Disordered" evidence="1">
    <location>
        <begin position="476"/>
        <end position="497"/>
    </location>
</feature>
<feature type="compositionally biased region" description="Basic and acidic residues" evidence="1">
    <location>
        <begin position="479"/>
        <end position="491"/>
    </location>
</feature>
<dbReference type="EMBL" id="KB743113">
    <property type="protein sequence ID" value="EOB01175.1"/>
    <property type="molecule type" value="Genomic_DNA"/>
</dbReference>
<feature type="region of interest" description="Disordered" evidence="1">
    <location>
        <begin position="1285"/>
        <end position="1305"/>
    </location>
</feature>